<proteinExistence type="predicted"/>
<dbReference type="PROSITE" id="PS00028">
    <property type="entry name" value="ZINC_FINGER_C2H2_1"/>
    <property type="match status" value="1"/>
</dbReference>
<evidence type="ECO:0000313" key="10">
    <source>
        <dbReference type="EMBL" id="VDM25781.1"/>
    </source>
</evidence>
<keyword evidence="5" id="KW-0862">Zinc</keyword>
<evidence type="ECO:0000256" key="2">
    <source>
        <dbReference type="ARBA" id="ARBA00022723"/>
    </source>
</evidence>
<dbReference type="AlphaFoldDB" id="A0A0R3WVT7"/>
<dbReference type="PANTHER" id="PTHR14003">
    <property type="entry name" value="TRANSCRIPTIONAL REPRESSOR PROTEIN YY"/>
    <property type="match status" value="1"/>
</dbReference>
<dbReference type="WBParaSite" id="TTAC_0000487701-mRNA-1">
    <property type="protein sequence ID" value="TTAC_0000487701-mRNA-1"/>
    <property type="gene ID" value="TTAC_0000487701"/>
</dbReference>
<feature type="domain" description="C2H2-type" evidence="9">
    <location>
        <begin position="36"/>
        <end position="65"/>
    </location>
</feature>
<dbReference type="SUPFAM" id="SSF57667">
    <property type="entry name" value="beta-beta-alpha zinc fingers"/>
    <property type="match status" value="1"/>
</dbReference>
<evidence type="ECO:0000313" key="11">
    <source>
        <dbReference type="Proteomes" id="UP000274429"/>
    </source>
</evidence>
<evidence type="ECO:0000256" key="4">
    <source>
        <dbReference type="ARBA" id="ARBA00022771"/>
    </source>
</evidence>
<evidence type="ECO:0000259" key="9">
    <source>
        <dbReference type="PROSITE" id="PS50157"/>
    </source>
</evidence>
<reference evidence="12" key="1">
    <citation type="submission" date="2017-02" db="UniProtKB">
        <authorList>
            <consortium name="WormBaseParasite"/>
        </authorList>
    </citation>
    <scope>IDENTIFICATION</scope>
</reference>
<dbReference type="OrthoDB" id="6156247at2759"/>
<evidence type="ECO:0000256" key="5">
    <source>
        <dbReference type="ARBA" id="ARBA00022833"/>
    </source>
</evidence>
<dbReference type="Proteomes" id="UP000274429">
    <property type="component" value="Unassembled WGS sequence"/>
</dbReference>
<evidence type="ECO:0000256" key="7">
    <source>
        <dbReference type="ARBA" id="ARBA00023242"/>
    </source>
</evidence>
<dbReference type="InterPro" id="IPR013087">
    <property type="entry name" value="Znf_C2H2_type"/>
</dbReference>
<evidence type="ECO:0000256" key="3">
    <source>
        <dbReference type="ARBA" id="ARBA00022737"/>
    </source>
</evidence>
<evidence type="ECO:0000256" key="6">
    <source>
        <dbReference type="ARBA" id="ARBA00023125"/>
    </source>
</evidence>
<dbReference type="GO" id="GO:0000785">
    <property type="term" value="C:chromatin"/>
    <property type="evidence" value="ECO:0007669"/>
    <property type="project" value="TreeGrafter"/>
</dbReference>
<keyword evidence="4 8" id="KW-0863">Zinc-finger</keyword>
<dbReference type="FunFam" id="3.30.160.60:FF:000125">
    <property type="entry name" value="Putative zinc finger protein 143"/>
    <property type="match status" value="1"/>
</dbReference>
<dbReference type="FunFam" id="3.30.160.60:FF:000104">
    <property type="entry name" value="Transcriptional repressor protein YY1"/>
    <property type="match status" value="1"/>
</dbReference>
<dbReference type="GO" id="GO:0000978">
    <property type="term" value="F:RNA polymerase II cis-regulatory region sequence-specific DNA binding"/>
    <property type="evidence" value="ECO:0007669"/>
    <property type="project" value="TreeGrafter"/>
</dbReference>
<gene>
    <name evidence="10" type="ORF">TTAC_LOCUS4862</name>
</gene>
<dbReference type="InterPro" id="IPR036236">
    <property type="entry name" value="Znf_C2H2_sf"/>
</dbReference>
<dbReference type="GO" id="GO:0031519">
    <property type="term" value="C:PcG protein complex"/>
    <property type="evidence" value="ECO:0007669"/>
    <property type="project" value="TreeGrafter"/>
</dbReference>
<evidence type="ECO:0000313" key="12">
    <source>
        <dbReference type="WBParaSite" id="TTAC_0000487701-mRNA-1"/>
    </source>
</evidence>
<keyword evidence="2" id="KW-0479">Metal-binding</keyword>
<evidence type="ECO:0000256" key="8">
    <source>
        <dbReference type="PROSITE-ProRule" id="PRU00042"/>
    </source>
</evidence>
<keyword evidence="3" id="KW-0677">Repeat</keyword>
<sequence length="149" mass="16010">MECSKPSNWVWGCGKRFSLDFNLRTHLRIHTGDRPYPCPQPGCSKRFAQSTNLKSHLATHTKLRSPHTSISPTAAAAAAAVASAGNSNGSGVHRMKQASAFLTDHQKHHHQNSHQQHQQHGGYGFYLPAASGTTVSATVAATALSPFEA</sequence>
<dbReference type="GO" id="GO:0000981">
    <property type="term" value="F:DNA-binding transcription factor activity, RNA polymerase II-specific"/>
    <property type="evidence" value="ECO:0007669"/>
    <property type="project" value="TreeGrafter"/>
</dbReference>
<dbReference type="SMART" id="SM00355">
    <property type="entry name" value="ZnF_C2H2"/>
    <property type="match status" value="2"/>
</dbReference>
<keyword evidence="6" id="KW-0238">DNA-binding</keyword>
<feature type="domain" description="C2H2-type" evidence="9">
    <location>
        <begin position="1"/>
        <end position="35"/>
    </location>
</feature>
<reference evidence="10 11" key="2">
    <citation type="submission" date="2018-11" db="EMBL/GenBank/DDBJ databases">
        <authorList>
            <consortium name="Pathogen Informatics"/>
        </authorList>
    </citation>
    <scope>NUCLEOTIDE SEQUENCE [LARGE SCALE GENOMIC DNA]</scope>
</reference>
<dbReference type="EMBL" id="UYWX01005517">
    <property type="protein sequence ID" value="VDM25781.1"/>
    <property type="molecule type" value="Genomic_DNA"/>
</dbReference>
<dbReference type="PROSITE" id="PS50157">
    <property type="entry name" value="ZINC_FINGER_C2H2_2"/>
    <property type="match status" value="2"/>
</dbReference>
<protein>
    <submittedName>
        <fullName evidence="12">C2H2-type domain-containing protein</fullName>
    </submittedName>
</protein>
<dbReference type="Pfam" id="PF00096">
    <property type="entry name" value="zf-C2H2"/>
    <property type="match status" value="2"/>
</dbReference>
<keyword evidence="7" id="KW-0539">Nucleus</keyword>
<organism evidence="12">
    <name type="scientific">Hydatigena taeniaeformis</name>
    <name type="common">Feline tapeworm</name>
    <name type="synonym">Taenia taeniaeformis</name>
    <dbReference type="NCBI Taxonomy" id="6205"/>
    <lineage>
        <taxon>Eukaryota</taxon>
        <taxon>Metazoa</taxon>
        <taxon>Spiralia</taxon>
        <taxon>Lophotrochozoa</taxon>
        <taxon>Platyhelminthes</taxon>
        <taxon>Cestoda</taxon>
        <taxon>Eucestoda</taxon>
        <taxon>Cyclophyllidea</taxon>
        <taxon>Taeniidae</taxon>
        <taxon>Hydatigera</taxon>
    </lineage>
</organism>
<dbReference type="PANTHER" id="PTHR14003:SF19">
    <property type="entry name" value="YY2 TRANSCRIPTION FACTOR"/>
    <property type="match status" value="1"/>
</dbReference>
<accession>A0A0R3WVT7</accession>
<dbReference type="GO" id="GO:0005667">
    <property type="term" value="C:transcription regulator complex"/>
    <property type="evidence" value="ECO:0007669"/>
    <property type="project" value="TreeGrafter"/>
</dbReference>
<name>A0A0R3WVT7_HYDTA</name>
<keyword evidence="11" id="KW-1185">Reference proteome</keyword>
<comment type="subcellular location">
    <subcellularLocation>
        <location evidence="1">Nucleus</location>
    </subcellularLocation>
</comment>
<dbReference type="GO" id="GO:0008270">
    <property type="term" value="F:zinc ion binding"/>
    <property type="evidence" value="ECO:0007669"/>
    <property type="project" value="UniProtKB-KW"/>
</dbReference>
<dbReference type="STRING" id="6205.A0A0R3WVT7"/>
<evidence type="ECO:0000256" key="1">
    <source>
        <dbReference type="ARBA" id="ARBA00004123"/>
    </source>
</evidence>
<dbReference type="Gene3D" id="3.30.160.60">
    <property type="entry name" value="Classic Zinc Finger"/>
    <property type="match status" value="2"/>
</dbReference>